<dbReference type="Proteomes" id="UP000015106">
    <property type="component" value="Chromosome 4"/>
</dbReference>
<dbReference type="EnsemblPlants" id="TuG1812U0000147300.01.T01">
    <property type="protein sequence ID" value="TuG1812U0000147300.01.T01"/>
    <property type="gene ID" value="TuG1812U0000147300.01"/>
</dbReference>
<reference evidence="1" key="3">
    <citation type="submission" date="2022-06" db="UniProtKB">
        <authorList>
            <consortium name="EnsemblPlants"/>
        </authorList>
    </citation>
    <scope>IDENTIFICATION</scope>
</reference>
<dbReference type="AlphaFoldDB" id="A0A8R7RFD5"/>
<proteinExistence type="predicted"/>
<dbReference type="Gramene" id="TuG1812U0000147300.01.T01">
    <property type="protein sequence ID" value="TuG1812U0000147300.01.T01"/>
    <property type="gene ID" value="TuG1812U0000147300.01"/>
</dbReference>
<evidence type="ECO:0000313" key="1">
    <source>
        <dbReference type="EnsemblPlants" id="TuG1812U0000147300.01.T01"/>
    </source>
</evidence>
<evidence type="ECO:0000313" key="2">
    <source>
        <dbReference type="Proteomes" id="UP000015106"/>
    </source>
</evidence>
<accession>A0A8R7RFD5</accession>
<dbReference type="EnsemblPlants" id="TuG1812U0000147200.01.T01">
    <property type="protein sequence ID" value="TuG1812U0000147200.01.T01"/>
    <property type="gene ID" value="TuG1812U0000147200.01"/>
</dbReference>
<sequence length="132" mass="14690">CYSWPRSSSSYLLGLKEAIFFTTSYLTQGVSFSAQLFLSYALSHSYMVLIAMSSSNAPIVALEEQPPLPLGLPILQQWHGSVLGILHKHQSKQALLQVLARVVSRVQLLEMGGELHERHSRQMAQAVHNPFS</sequence>
<name>A0A8R7RFD5_TRIUA</name>
<keyword evidence="2" id="KW-1185">Reference proteome</keyword>
<reference evidence="2" key="1">
    <citation type="journal article" date="2013" name="Nature">
        <title>Draft genome of the wheat A-genome progenitor Triticum urartu.</title>
        <authorList>
            <person name="Ling H.Q."/>
            <person name="Zhao S."/>
            <person name="Liu D."/>
            <person name="Wang J."/>
            <person name="Sun H."/>
            <person name="Zhang C."/>
            <person name="Fan H."/>
            <person name="Li D."/>
            <person name="Dong L."/>
            <person name="Tao Y."/>
            <person name="Gao C."/>
            <person name="Wu H."/>
            <person name="Li Y."/>
            <person name="Cui Y."/>
            <person name="Guo X."/>
            <person name="Zheng S."/>
            <person name="Wang B."/>
            <person name="Yu K."/>
            <person name="Liang Q."/>
            <person name="Yang W."/>
            <person name="Lou X."/>
            <person name="Chen J."/>
            <person name="Feng M."/>
            <person name="Jian J."/>
            <person name="Zhang X."/>
            <person name="Luo G."/>
            <person name="Jiang Y."/>
            <person name="Liu J."/>
            <person name="Wang Z."/>
            <person name="Sha Y."/>
            <person name="Zhang B."/>
            <person name="Wu H."/>
            <person name="Tang D."/>
            <person name="Shen Q."/>
            <person name="Xue P."/>
            <person name="Zou S."/>
            <person name="Wang X."/>
            <person name="Liu X."/>
            <person name="Wang F."/>
            <person name="Yang Y."/>
            <person name="An X."/>
            <person name="Dong Z."/>
            <person name="Zhang K."/>
            <person name="Zhang X."/>
            <person name="Luo M.C."/>
            <person name="Dvorak J."/>
            <person name="Tong Y."/>
            <person name="Wang J."/>
            <person name="Yang H."/>
            <person name="Li Z."/>
            <person name="Wang D."/>
            <person name="Zhang A."/>
            <person name="Wang J."/>
        </authorList>
    </citation>
    <scope>NUCLEOTIDE SEQUENCE</scope>
    <source>
        <strain evidence="2">cv. G1812</strain>
    </source>
</reference>
<reference evidence="1" key="2">
    <citation type="submission" date="2018-03" db="EMBL/GenBank/DDBJ databases">
        <title>The Triticum urartu genome reveals the dynamic nature of wheat genome evolution.</title>
        <authorList>
            <person name="Ling H."/>
            <person name="Ma B."/>
            <person name="Shi X."/>
            <person name="Liu H."/>
            <person name="Dong L."/>
            <person name="Sun H."/>
            <person name="Cao Y."/>
            <person name="Gao Q."/>
            <person name="Zheng S."/>
            <person name="Li Y."/>
            <person name="Yu Y."/>
            <person name="Du H."/>
            <person name="Qi M."/>
            <person name="Li Y."/>
            <person name="Yu H."/>
            <person name="Cui Y."/>
            <person name="Wang N."/>
            <person name="Chen C."/>
            <person name="Wu H."/>
            <person name="Zhao Y."/>
            <person name="Zhang J."/>
            <person name="Li Y."/>
            <person name="Zhou W."/>
            <person name="Zhang B."/>
            <person name="Hu W."/>
            <person name="Eijk M."/>
            <person name="Tang J."/>
            <person name="Witsenboer H."/>
            <person name="Zhao S."/>
            <person name="Li Z."/>
            <person name="Zhang A."/>
            <person name="Wang D."/>
            <person name="Liang C."/>
        </authorList>
    </citation>
    <scope>NUCLEOTIDE SEQUENCE [LARGE SCALE GENOMIC DNA]</scope>
    <source>
        <strain evidence="1">cv. G1812</strain>
    </source>
</reference>
<protein>
    <submittedName>
        <fullName evidence="1">Uncharacterized protein</fullName>
    </submittedName>
</protein>
<dbReference type="Gramene" id="TuG1812U0000147200.01.T01">
    <property type="protein sequence ID" value="TuG1812U0000147200.01.T01"/>
    <property type="gene ID" value="TuG1812U0000147200.01"/>
</dbReference>
<organism evidence="1 2">
    <name type="scientific">Triticum urartu</name>
    <name type="common">Red wild einkorn</name>
    <name type="synonym">Crithodium urartu</name>
    <dbReference type="NCBI Taxonomy" id="4572"/>
    <lineage>
        <taxon>Eukaryota</taxon>
        <taxon>Viridiplantae</taxon>
        <taxon>Streptophyta</taxon>
        <taxon>Embryophyta</taxon>
        <taxon>Tracheophyta</taxon>
        <taxon>Spermatophyta</taxon>
        <taxon>Magnoliopsida</taxon>
        <taxon>Liliopsida</taxon>
        <taxon>Poales</taxon>
        <taxon>Poaceae</taxon>
        <taxon>BOP clade</taxon>
        <taxon>Pooideae</taxon>
        <taxon>Triticodae</taxon>
        <taxon>Triticeae</taxon>
        <taxon>Triticinae</taxon>
        <taxon>Triticum</taxon>
    </lineage>
</organism>